<evidence type="ECO:0000313" key="1">
    <source>
        <dbReference type="EMBL" id="SET73997.1"/>
    </source>
</evidence>
<dbReference type="EMBL" id="FOIN01000035">
    <property type="protein sequence ID" value="SET73997.1"/>
    <property type="molecule type" value="Genomic_DNA"/>
</dbReference>
<dbReference type="AlphaFoldDB" id="A0A1I0GS60"/>
<proteinExistence type="predicted"/>
<organism evidence="1 2">
    <name type="scientific">Thomasclavelia cocleata</name>
    <dbReference type="NCBI Taxonomy" id="69824"/>
    <lineage>
        <taxon>Bacteria</taxon>
        <taxon>Bacillati</taxon>
        <taxon>Bacillota</taxon>
        <taxon>Erysipelotrichia</taxon>
        <taxon>Erysipelotrichales</taxon>
        <taxon>Coprobacillaceae</taxon>
        <taxon>Thomasclavelia</taxon>
    </lineage>
</organism>
<evidence type="ECO:0000313" key="2">
    <source>
        <dbReference type="Proteomes" id="UP000198558"/>
    </source>
</evidence>
<accession>A0A1I0GS60</accession>
<reference evidence="2" key="1">
    <citation type="submission" date="2016-10" db="EMBL/GenBank/DDBJ databases">
        <authorList>
            <person name="Varghese N."/>
            <person name="Submissions S."/>
        </authorList>
    </citation>
    <scope>NUCLEOTIDE SEQUENCE [LARGE SCALE GENOMIC DNA]</scope>
    <source>
        <strain evidence="2">DSM 1551</strain>
    </source>
</reference>
<protein>
    <submittedName>
        <fullName evidence="1">Uncharacterized protein</fullName>
    </submittedName>
</protein>
<keyword evidence="2" id="KW-1185">Reference proteome</keyword>
<name>A0A1I0GS60_9FIRM</name>
<gene>
    <name evidence="1" type="ORF">SAMN04489758_1351</name>
</gene>
<dbReference type="Proteomes" id="UP000198558">
    <property type="component" value="Unassembled WGS sequence"/>
</dbReference>
<sequence length="38" mass="4004">MVRQSSTDEKAAIKPVLEGSLSKTARASSSLLVLGEDK</sequence>